<dbReference type="PRINTS" id="PR00320">
    <property type="entry name" value="GPROTEINBRPT"/>
</dbReference>
<sequence>MTRSSALGELSPVPYEEEFYESLDRIFSSSCSSTSASDDDTDHYHRHRLPPPAAAAYEVWITDPAPVEERRRRLLQLMGLTGDPALSRAKTPISNSGEDDFSRRRNGDCVEAPRSASYKAVYRRIDPFSSSALFTRSRSDGTVDPVAVHRQLRFAPSFRPAASDGSGRVEDDYDDPRCTIRNLDTGREFVVKEFREDGMWNKLREVGTGRQLTMEEFEMCVGRSPIVHELMRRQNQNADSGAAPDSYVGGGNFTGAGVGVRGKRKGNWLKSIKNIADTVVHYREKRSIEERDSSSEKGGRRSSSATDDSQEGSNHHFHGAERIRVRHYGKSFKELSGLYLTQEIQAHGGSIWTIEFSLDGRYLASAGEDCVIHIWKVLECERKVGPAMEGVAGEYGSCNPFMGVIGNGTPEVAFALACIETNHQEKKRRPKISSGRKSLGLETIIVPEHFCALDEKPLCSFIGHLDDVLDLSWSKSQVPAYLYSFALATTSIDAPCYLLSSSMDKTVRLWHMSSISCLKIFSHSDYVTCIQFNPVDDRYFISGSLDEKIRIWSIPDQRVVDWNDLHEMVTAACYTPDGQGALVGSHKGSCHLYDTSDNKLNHKTQIELQNKKKKSTHKKITGFQFAPGSNSEVLITSADSRIRIVDGVELVHKLKGFRNTSSQISASLTTNGKYIICASEDSNVYIWRHETDSRPNRNKAKINATQSYEHFHCRDVTAAIPWINPSSTYNSTPGETTPTGFNNPKLSLQLFSEPNGDEPIDSPMGSNTNHFSDRASATWPEEKLLLSSKQSSPESFTESCNGGIHLQNKSAWGLVIVTATRGGQIKTFQNFGFPVRV</sequence>
<dbReference type="InterPro" id="IPR001680">
    <property type="entry name" value="WD40_rpt"/>
</dbReference>
<keyword evidence="1 3" id="KW-0853">WD repeat</keyword>
<dbReference type="InterPro" id="IPR020472">
    <property type="entry name" value="WD40_PAC1"/>
</dbReference>
<dbReference type="FunFam" id="2.130.10.10:FF:000329">
    <property type="entry name" value="WD repeat-containing protein 44"/>
    <property type="match status" value="1"/>
</dbReference>
<feature type="region of interest" description="Disordered" evidence="4">
    <location>
        <begin position="286"/>
        <end position="320"/>
    </location>
</feature>
<gene>
    <name evidence="5" type="primary">Mut11</name>
    <name evidence="5" type="ORF">MA16_Dca000946</name>
</gene>
<reference evidence="5 6" key="1">
    <citation type="journal article" date="2016" name="Sci. Rep.">
        <title>The Dendrobium catenatum Lindl. genome sequence provides insights into polysaccharide synthase, floral development and adaptive evolution.</title>
        <authorList>
            <person name="Zhang G.Q."/>
            <person name="Xu Q."/>
            <person name="Bian C."/>
            <person name="Tsai W.C."/>
            <person name="Yeh C.M."/>
            <person name="Liu K.W."/>
            <person name="Yoshida K."/>
            <person name="Zhang L.S."/>
            <person name="Chang S.B."/>
            <person name="Chen F."/>
            <person name="Shi Y."/>
            <person name="Su Y.Y."/>
            <person name="Zhang Y.Q."/>
            <person name="Chen L.J."/>
            <person name="Yin Y."/>
            <person name="Lin M."/>
            <person name="Huang H."/>
            <person name="Deng H."/>
            <person name="Wang Z.W."/>
            <person name="Zhu S.L."/>
            <person name="Zhao X."/>
            <person name="Deng C."/>
            <person name="Niu S.C."/>
            <person name="Huang J."/>
            <person name="Wang M."/>
            <person name="Liu G.H."/>
            <person name="Yang H.J."/>
            <person name="Xiao X.J."/>
            <person name="Hsiao Y.Y."/>
            <person name="Wu W.L."/>
            <person name="Chen Y.Y."/>
            <person name="Mitsuda N."/>
            <person name="Ohme-Takagi M."/>
            <person name="Luo Y.B."/>
            <person name="Van de Peer Y."/>
            <person name="Liu Z.J."/>
        </authorList>
    </citation>
    <scope>NUCLEOTIDE SEQUENCE [LARGE SCALE GENOMIC DNA]</scope>
    <source>
        <tissue evidence="5">The whole plant</tissue>
    </source>
</reference>
<protein>
    <submittedName>
        <fullName evidence="5">Protein Mut11</fullName>
    </submittedName>
</protein>
<dbReference type="Pfam" id="PF00400">
    <property type="entry name" value="WD40"/>
    <property type="match status" value="4"/>
</dbReference>
<dbReference type="InterPro" id="IPR015943">
    <property type="entry name" value="WD40/YVTN_repeat-like_dom_sf"/>
</dbReference>
<dbReference type="SMART" id="SM00320">
    <property type="entry name" value="WD40"/>
    <property type="match status" value="6"/>
</dbReference>
<proteinExistence type="predicted"/>
<evidence type="ECO:0000256" key="2">
    <source>
        <dbReference type="ARBA" id="ARBA00022737"/>
    </source>
</evidence>
<evidence type="ECO:0000256" key="1">
    <source>
        <dbReference type="ARBA" id="ARBA00022574"/>
    </source>
</evidence>
<dbReference type="PANTHER" id="PTHR14221">
    <property type="entry name" value="WD REPEAT DOMAIN 44"/>
    <property type="match status" value="1"/>
</dbReference>
<accession>A0A2I0WVB4</accession>
<dbReference type="InterPro" id="IPR040324">
    <property type="entry name" value="WDR44/Dgr2"/>
</dbReference>
<dbReference type="PROSITE" id="PS50082">
    <property type="entry name" value="WD_REPEATS_2"/>
    <property type="match status" value="3"/>
</dbReference>
<dbReference type="Gene3D" id="2.130.10.10">
    <property type="entry name" value="YVTN repeat-like/Quinoprotein amine dehydrogenase"/>
    <property type="match status" value="1"/>
</dbReference>
<dbReference type="PROSITE" id="PS50294">
    <property type="entry name" value="WD_REPEATS_REGION"/>
    <property type="match status" value="2"/>
</dbReference>
<dbReference type="PANTHER" id="PTHR14221:SF67">
    <property type="entry name" value="WD REPEAT-CONTAINING PROTEIN 44-LIKE"/>
    <property type="match status" value="1"/>
</dbReference>
<reference evidence="5 6" key="2">
    <citation type="journal article" date="2017" name="Nature">
        <title>The Apostasia genome and the evolution of orchids.</title>
        <authorList>
            <person name="Zhang G.Q."/>
            <person name="Liu K.W."/>
            <person name="Li Z."/>
            <person name="Lohaus R."/>
            <person name="Hsiao Y.Y."/>
            <person name="Niu S.C."/>
            <person name="Wang J.Y."/>
            <person name="Lin Y.C."/>
            <person name="Xu Q."/>
            <person name="Chen L.J."/>
            <person name="Yoshida K."/>
            <person name="Fujiwara S."/>
            <person name="Wang Z.W."/>
            <person name="Zhang Y.Q."/>
            <person name="Mitsuda N."/>
            <person name="Wang M."/>
            <person name="Liu G.H."/>
            <person name="Pecoraro L."/>
            <person name="Huang H.X."/>
            <person name="Xiao X.J."/>
            <person name="Lin M."/>
            <person name="Wu X.Y."/>
            <person name="Wu W.L."/>
            <person name="Chen Y.Y."/>
            <person name="Chang S.B."/>
            <person name="Sakamoto S."/>
            <person name="Ohme-Takagi M."/>
            <person name="Yagi M."/>
            <person name="Zeng S.J."/>
            <person name="Shen C.Y."/>
            <person name="Yeh C.M."/>
            <person name="Luo Y.B."/>
            <person name="Tsai W.C."/>
            <person name="Van de Peer Y."/>
            <person name="Liu Z.J."/>
        </authorList>
    </citation>
    <scope>NUCLEOTIDE SEQUENCE [LARGE SCALE GENOMIC DNA]</scope>
    <source>
        <tissue evidence="5">The whole plant</tissue>
    </source>
</reference>
<dbReference type="SUPFAM" id="SSF50978">
    <property type="entry name" value="WD40 repeat-like"/>
    <property type="match status" value="1"/>
</dbReference>
<organism evidence="5 6">
    <name type="scientific">Dendrobium catenatum</name>
    <dbReference type="NCBI Taxonomy" id="906689"/>
    <lineage>
        <taxon>Eukaryota</taxon>
        <taxon>Viridiplantae</taxon>
        <taxon>Streptophyta</taxon>
        <taxon>Embryophyta</taxon>
        <taxon>Tracheophyta</taxon>
        <taxon>Spermatophyta</taxon>
        <taxon>Magnoliopsida</taxon>
        <taxon>Liliopsida</taxon>
        <taxon>Asparagales</taxon>
        <taxon>Orchidaceae</taxon>
        <taxon>Epidendroideae</taxon>
        <taxon>Malaxideae</taxon>
        <taxon>Dendrobiinae</taxon>
        <taxon>Dendrobium</taxon>
    </lineage>
</organism>
<feature type="repeat" description="WD" evidence="3">
    <location>
        <begin position="520"/>
        <end position="554"/>
    </location>
</feature>
<dbReference type="EMBL" id="KZ502442">
    <property type="protein sequence ID" value="PKU79600.1"/>
    <property type="molecule type" value="Genomic_DNA"/>
</dbReference>
<feature type="repeat" description="WD" evidence="3">
    <location>
        <begin position="344"/>
        <end position="377"/>
    </location>
</feature>
<feature type="region of interest" description="Disordered" evidence="4">
    <location>
        <begin position="86"/>
        <end position="108"/>
    </location>
</feature>
<dbReference type="AlphaFoldDB" id="A0A2I0WVB4"/>
<dbReference type="InterPro" id="IPR036322">
    <property type="entry name" value="WD40_repeat_dom_sf"/>
</dbReference>
<keyword evidence="6" id="KW-1185">Reference proteome</keyword>
<dbReference type="Proteomes" id="UP000233837">
    <property type="component" value="Unassembled WGS sequence"/>
</dbReference>
<keyword evidence="2" id="KW-0677">Repeat</keyword>
<name>A0A2I0WVB4_9ASPA</name>
<feature type="compositionally biased region" description="Basic and acidic residues" evidence="4">
    <location>
        <begin position="286"/>
        <end position="299"/>
    </location>
</feature>
<evidence type="ECO:0000256" key="3">
    <source>
        <dbReference type="PROSITE-ProRule" id="PRU00221"/>
    </source>
</evidence>
<evidence type="ECO:0000256" key="4">
    <source>
        <dbReference type="SAM" id="MobiDB-lite"/>
    </source>
</evidence>
<evidence type="ECO:0000313" key="6">
    <source>
        <dbReference type="Proteomes" id="UP000233837"/>
    </source>
</evidence>
<feature type="repeat" description="WD" evidence="3">
    <location>
        <begin position="497"/>
        <end position="520"/>
    </location>
</feature>
<evidence type="ECO:0000313" key="5">
    <source>
        <dbReference type="EMBL" id="PKU79600.1"/>
    </source>
</evidence>